<dbReference type="InParanoid" id="A0A067Q3V3"/>
<reference evidence="2" key="1">
    <citation type="journal article" date="2014" name="Proc. Natl. Acad. Sci. U.S.A.">
        <title>Extensive sampling of basidiomycete genomes demonstrates inadequacy of the white-rot/brown-rot paradigm for wood decay fungi.</title>
        <authorList>
            <person name="Riley R."/>
            <person name="Salamov A.A."/>
            <person name="Brown D.W."/>
            <person name="Nagy L.G."/>
            <person name="Floudas D."/>
            <person name="Held B.W."/>
            <person name="Levasseur A."/>
            <person name="Lombard V."/>
            <person name="Morin E."/>
            <person name="Otillar R."/>
            <person name="Lindquist E.A."/>
            <person name="Sun H."/>
            <person name="LaButti K.M."/>
            <person name="Schmutz J."/>
            <person name="Jabbour D."/>
            <person name="Luo H."/>
            <person name="Baker S.E."/>
            <person name="Pisabarro A.G."/>
            <person name="Walton J.D."/>
            <person name="Blanchette R.A."/>
            <person name="Henrissat B."/>
            <person name="Martin F."/>
            <person name="Cullen D."/>
            <person name="Hibbett D.S."/>
            <person name="Grigoriev I.V."/>
        </authorList>
    </citation>
    <scope>NUCLEOTIDE SEQUENCE [LARGE SCALE GENOMIC DNA]</scope>
    <source>
        <strain evidence="2">MUCL 33604</strain>
    </source>
</reference>
<dbReference type="OrthoDB" id="3154505at2759"/>
<organism evidence="1 2">
    <name type="scientific">Jaapia argillacea MUCL 33604</name>
    <dbReference type="NCBI Taxonomy" id="933084"/>
    <lineage>
        <taxon>Eukaryota</taxon>
        <taxon>Fungi</taxon>
        <taxon>Dikarya</taxon>
        <taxon>Basidiomycota</taxon>
        <taxon>Agaricomycotina</taxon>
        <taxon>Agaricomycetes</taxon>
        <taxon>Agaricomycetidae</taxon>
        <taxon>Jaapiales</taxon>
        <taxon>Jaapiaceae</taxon>
        <taxon>Jaapia</taxon>
    </lineage>
</organism>
<dbReference type="AlphaFoldDB" id="A0A067Q3V3"/>
<evidence type="ECO:0000313" key="2">
    <source>
        <dbReference type="Proteomes" id="UP000027265"/>
    </source>
</evidence>
<dbReference type="EMBL" id="KL197712">
    <property type="protein sequence ID" value="KDQ61664.1"/>
    <property type="molecule type" value="Genomic_DNA"/>
</dbReference>
<sequence>MRHSYPALGWEPVDAACRRFLYPESLPGGYREHELLILPTSFVGLGPDPSLDNPDIIRLVDNIYCPSARLLLITILRTLLKNKDMFRSLLFAWASYFYCYAGFERSSLDGVDVEHEVVDLWHMLVDVSS</sequence>
<dbReference type="Proteomes" id="UP000027265">
    <property type="component" value="Unassembled WGS sequence"/>
</dbReference>
<keyword evidence="2" id="KW-1185">Reference proteome</keyword>
<dbReference type="HOGENOM" id="CLU_1981908_0_0_1"/>
<name>A0A067Q3V3_9AGAM</name>
<proteinExistence type="predicted"/>
<accession>A0A067Q3V3</accession>
<protein>
    <submittedName>
        <fullName evidence="1">Uncharacterized protein</fullName>
    </submittedName>
</protein>
<evidence type="ECO:0000313" key="1">
    <source>
        <dbReference type="EMBL" id="KDQ61664.1"/>
    </source>
</evidence>
<gene>
    <name evidence="1" type="ORF">JAAARDRAFT_705279</name>
</gene>